<evidence type="ECO:0000313" key="2">
    <source>
        <dbReference type="EMBL" id="CAG9760387.1"/>
    </source>
</evidence>
<dbReference type="InterPro" id="IPR049512">
    <property type="entry name" value="DJR-like_dom"/>
</dbReference>
<evidence type="ECO:0000259" key="1">
    <source>
        <dbReference type="PROSITE" id="PS50835"/>
    </source>
</evidence>
<dbReference type="AlphaFoldDB" id="A0A9N9QJN6"/>
<accession>A0A9N9QJN6</accession>
<dbReference type="InterPro" id="IPR007110">
    <property type="entry name" value="Ig-like_dom"/>
</dbReference>
<proteinExistence type="predicted"/>
<gene>
    <name evidence="2" type="ORF">CEUTPL_LOCUS1119</name>
</gene>
<keyword evidence="3" id="KW-1185">Reference proteome</keyword>
<feature type="domain" description="Ig-like" evidence="1">
    <location>
        <begin position="21"/>
        <end position="104"/>
    </location>
</feature>
<evidence type="ECO:0000313" key="3">
    <source>
        <dbReference type="Proteomes" id="UP001152799"/>
    </source>
</evidence>
<dbReference type="OrthoDB" id="7691951at2759"/>
<dbReference type="PROSITE" id="PS50835">
    <property type="entry name" value="IG_LIKE"/>
    <property type="match status" value="1"/>
</dbReference>
<organism evidence="2 3">
    <name type="scientific">Ceutorhynchus assimilis</name>
    <name type="common">cabbage seed weevil</name>
    <dbReference type="NCBI Taxonomy" id="467358"/>
    <lineage>
        <taxon>Eukaryota</taxon>
        <taxon>Metazoa</taxon>
        <taxon>Ecdysozoa</taxon>
        <taxon>Arthropoda</taxon>
        <taxon>Hexapoda</taxon>
        <taxon>Insecta</taxon>
        <taxon>Pterygota</taxon>
        <taxon>Neoptera</taxon>
        <taxon>Endopterygota</taxon>
        <taxon>Coleoptera</taxon>
        <taxon>Polyphaga</taxon>
        <taxon>Cucujiformia</taxon>
        <taxon>Curculionidae</taxon>
        <taxon>Ceutorhynchinae</taxon>
        <taxon>Ceutorhynchus</taxon>
    </lineage>
</organism>
<dbReference type="SUPFAM" id="SSF48726">
    <property type="entry name" value="Immunoglobulin"/>
    <property type="match status" value="1"/>
</dbReference>
<dbReference type="Gene3D" id="2.60.40.10">
    <property type="entry name" value="Immunoglobulins"/>
    <property type="match status" value="1"/>
</dbReference>
<dbReference type="Proteomes" id="UP001152799">
    <property type="component" value="Chromosome 1"/>
</dbReference>
<dbReference type="InterPro" id="IPR013783">
    <property type="entry name" value="Ig-like_fold"/>
</dbReference>
<sequence>MCKVVSEHYEVDVYHTHVIAGNTAVLTCVIPAVVEEHVTVTSWSRDESILLPGPNMGGRIIVTYGTGELLIRSARHDDSLPTYSCLTIHALTQERKRSQAARLTVIEVYRYDNLNLDFDSNPTAILHEMFAQFQKSYYHREQSEPCLYPINLEQDAPLVVIDCSRQGGDILKNSAVDIRVECETV</sequence>
<reference evidence="2" key="1">
    <citation type="submission" date="2022-01" db="EMBL/GenBank/DDBJ databases">
        <authorList>
            <person name="King R."/>
        </authorList>
    </citation>
    <scope>NUCLEOTIDE SEQUENCE</scope>
</reference>
<dbReference type="InterPro" id="IPR036179">
    <property type="entry name" value="Ig-like_dom_sf"/>
</dbReference>
<protein>
    <recommendedName>
        <fullName evidence="1">Ig-like domain-containing protein</fullName>
    </recommendedName>
</protein>
<dbReference type="EMBL" id="OU892277">
    <property type="protein sequence ID" value="CAG9760387.1"/>
    <property type="molecule type" value="Genomic_DNA"/>
</dbReference>
<dbReference type="Pfam" id="PF21738">
    <property type="entry name" value="DJR-like_dom"/>
    <property type="match status" value="1"/>
</dbReference>
<name>A0A9N9QJN6_9CUCU</name>